<organism evidence="1 2">
    <name type="scientific">Methanosalsum natronophilum</name>
    <dbReference type="NCBI Taxonomy" id="768733"/>
    <lineage>
        <taxon>Archaea</taxon>
        <taxon>Methanobacteriati</taxon>
        <taxon>Methanobacteriota</taxon>
        <taxon>Stenosarchaea group</taxon>
        <taxon>Methanomicrobia</taxon>
        <taxon>Methanosarcinales</taxon>
        <taxon>Methanosarcinaceae</taxon>
        <taxon>Methanosalsum</taxon>
    </lineage>
</organism>
<reference evidence="1 2" key="1">
    <citation type="submission" date="2018-08" db="EMBL/GenBank/DDBJ databases">
        <title>The metabolism and importance of syntrophic acetate oxidation coupled to methane or sulfide production in haloalkaline environments.</title>
        <authorList>
            <person name="Timmers P.H.A."/>
            <person name="Vavourakis C.D."/>
            <person name="Sorokin D.Y."/>
            <person name="Sinninghe Damste J.S."/>
            <person name="Muyzer G."/>
            <person name="Stams A.J.M."/>
            <person name="Plugge C.M."/>
        </authorList>
    </citation>
    <scope>NUCLEOTIDE SEQUENCE [LARGE SCALE GENOMIC DNA]</scope>
    <source>
        <strain evidence="1">MSAO_Arc3</strain>
    </source>
</reference>
<dbReference type="EMBL" id="QZAB01000110">
    <property type="protein sequence ID" value="RQD90716.1"/>
    <property type="molecule type" value="Genomic_DNA"/>
</dbReference>
<gene>
    <name evidence="1" type="ORF">D5R95_01650</name>
</gene>
<evidence type="ECO:0000313" key="1">
    <source>
        <dbReference type="EMBL" id="RQD90716.1"/>
    </source>
</evidence>
<dbReference type="AlphaFoldDB" id="A0A3R7YJI5"/>
<dbReference type="RefSeq" id="WP_259134312.1">
    <property type="nucleotide sequence ID" value="NZ_JANUCS010000005.1"/>
</dbReference>
<protein>
    <submittedName>
        <fullName evidence="1">Protein clustered with O-phosphoseryl-tRNA(Cys) synthetase</fullName>
    </submittedName>
</protein>
<sequence>MTRNTFTKIKELINKGEPVGIKFFDDQDESDIIDSDKLFCEHIINARYGESVNIKSQRCYVGEYILGKDVDVPYDYYLKSGRYKNKDFALSAASSLPRLERHFSSILIAPISMFADGLDFDVMILYLTPEKAMKVVQAYAYHTGQRSKIDTIGAGSICSDCTIIPLISGLAISMGCKGSRKHTKYDEHELPVGMSLDVANIVESGLAKIPDTHD</sequence>
<comment type="caution">
    <text evidence="1">The sequence shown here is derived from an EMBL/GenBank/DDBJ whole genome shotgun (WGS) entry which is preliminary data.</text>
</comment>
<name>A0A3R7YJI5_9EURY</name>
<dbReference type="PANTHER" id="PTHR37954:SF3">
    <property type="entry name" value="DUF169 DOMAIN-CONTAINING PROTEIN"/>
    <property type="match status" value="1"/>
</dbReference>
<dbReference type="PANTHER" id="PTHR37954">
    <property type="entry name" value="BLL4979 PROTEIN"/>
    <property type="match status" value="1"/>
</dbReference>
<dbReference type="Proteomes" id="UP000284763">
    <property type="component" value="Unassembled WGS sequence"/>
</dbReference>
<evidence type="ECO:0000313" key="2">
    <source>
        <dbReference type="Proteomes" id="UP000284763"/>
    </source>
</evidence>
<proteinExistence type="predicted"/>
<dbReference type="InterPro" id="IPR003748">
    <property type="entry name" value="DUF169"/>
</dbReference>
<dbReference type="Pfam" id="PF02596">
    <property type="entry name" value="DUF169"/>
    <property type="match status" value="1"/>
</dbReference>
<accession>A0A3R7YJI5</accession>